<evidence type="ECO:0000313" key="3">
    <source>
        <dbReference type="EMBL" id="OJJ54282.1"/>
    </source>
</evidence>
<sequence>MDRPITTEEFHRTISEAVLQRSTKYSDAYALSFYWERDDTNAYQDVGHFQSMLSTLRLAPAREIVLKAGDVTPGWTVQGAFTKTLNAAKQTKGRAVVIVHYAGHGAQGSGDVLNFVECTGGRRLNAMMYMVAHVLPDEGYYLQDHDKVDVLFVFDCCYSWVACRAPETSQRVVEVIAATKQEDPMAFSPPRNTITAKLAGEIKHRERNGHRYVEFAEVIASLAARPDAVKPPSHGLRAGVMSICLPFSGITPVEPQRIQPAMRAVFGVHISENLTEDTLNSFVSWIRALPENASMTLEGVYPTRSTLLVLCGPLSVWNKLNGVFGYSFMAKVTGGNQMRSLVVSPSEPGASGLFKENIPPRRDPPTGK</sequence>
<evidence type="ECO:0000313" key="4">
    <source>
        <dbReference type="Proteomes" id="UP000184356"/>
    </source>
</evidence>
<dbReference type="RefSeq" id="XP_040698088.1">
    <property type="nucleotide sequence ID" value="XM_040848047.1"/>
</dbReference>
<evidence type="ECO:0000256" key="1">
    <source>
        <dbReference type="SAM" id="MobiDB-lite"/>
    </source>
</evidence>
<dbReference type="STRING" id="1036612.A0A1L9T4C0"/>
<name>A0A1L9T4C0_9EURO</name>
<dbReference type="GeneID" id="63764120"/>
<dbReference type="Pfam" id="PF00656">
    <property type="entry name" value="Peptidase_C14"/>
    <property type="match status" value="1"/>
</dbReference>
<dbReference type="GO" id="GO:0006508">
    <property type="term" value="P:proteolysis"/>
    <property type="evidence" value="ECO:0007669"/>
    <property type="project" value="InterPro"/>
</dbReference>
<protein>
    <recommendedName>
        <fullName evidence="2">Peptidase C14 caspase domain-containing protein</fullName>
    </recommendedName>
</protein>
<dbReference type="InterPro" id="IPR011600">
    <property type="entry name" value="Pept_C14_caspase"/>
</dbReference>
<feature type="region of interest" description="Disordered" evidence="1">
    <location>
        <begin position="347"/>
        <end position="368"/>
    </location>
</feature>
<gene>
    <name evidence="3" type="ORF">ASPSYDRAFT_50331</name>
</gene>
<organism evidence="3 4">
    <name type="scientific">Aspergillus sydowii CBS 593.65</name>
    <dbReference type="NCBI Taxonomy" id="1036612"/>
    <lineage>
        <taxon>Eukaryota</taxon>
        <taxon>Fungi</taxon>
        <taxon>Dikarya</taxon>
        <taxon>Ascomycota</taxon>
        <taxon>Pezizomycotina</taxon>
        <taxon>Eurotiomycetes</taxon>
        <taxon>Eurotiomycetidae</taxon>
        <taxon>Eurotiales</taxon>
        <taxon>Aspergillaceae</taxon>
        <taxon>Aspergillus</taxon>
        <taxon>Aspergillus subgen. Nidulantes</taxon>
    </lineage>
</organism>
<keyword evidence="4" id="KW-1185">Reference proteome</keyword>
<feature type="compositionally biased region" description="Basic and acidic residues" evidence="1">
    <location>
        <begin position="358"/>
        <end position="368"/>
    </location>
</feature>
<dbReference type="EMBL" id="KV878595">
    <property type="protein sequence ID" value="OJJ54282.1"/>
    <property type="molecule type" value="Genomic_DNA"/>
</dbReference>
<proteinExistence type="predicted"/>
<dbReference type="VEuPathDB" id="FungiDB:ASPSYDRAFT_50331"/>
<dbReference type="Proteomes" id="UP000184356">
    <property type="component" value="Unassembled WGS sequence"/>
</dbReference>
<reference evidence="4" key="1">
    <citation type="journal article" date="2017" name="Genome Biol.">
        <title>Comparative genomics reveals high biological diversity and specific adaptations in the industrially and medically important fungal genus Aspergillus.</title>
        <authorList>
            <person name="de Vries R.P."/>
            <person name="Riley R."/>
            <person name="Wiebenga A."/>
            <person name="Aguilar-Osorio G."/>
            <person name="Amillis S."/>
            <person name="Uchima C.A."/>
            <person name="Anderluh G."/>
            <person name="Asadollahi M."/>
            <person name="Askin M."/>
            <person name="Barry K."/>
            <person name="Battaglia E."/>
            <person name="Bayram O."/>
            <person name="Benocci T."/>
            <person name="Braus-Stromeyer S.A."/>
            <person name="Caldana C."/>
            <person name="Canovas D."/>
            <person name="Cerqueira G.C."/>
            <person name="Chen F."/>
            <person name="Chen W."/>
            <person name="Choi C."/>
            <person name="Clum A."/>
            <person name="Dos Santos R.A."/>
            <person name="Damasio A.R."/>
            <person name="Diallinas G."/>
            <person name="Emri T."/>
            <person name="Fekete E."/>
            <person name="Flipphi M."/>
            <person name="Freyberg S."/>
            <person name="Gallo A."/>
            <person name="Gournas C."/>
            <person name="Habgood R."/>
            <person name="Hainaut M."/>
            <person name="Harispe M.L."/>
            <person name="Henrissat B."/>
            <person name="Hilden K.S."/>
            <person name="Hope R."/>
            <person name="Hossain A."/>
            <person name="Karabika E."/>
            <person name="Karaffa L."/>
            <person name="Karanyi Z."/>
            <person name="Krasevec N."/>
            <person name="Kuo A."/>
            <person name="Kusch H."/>
            <person name="LaButti K."/>
            <person name="Lagendijk E.L."/>
            <person name="Lapidus A."/>
            <person name="Levasseur A."/>
            <person name="Lindquist E."/>
            <person name="Lipzen A."/>
            <person name="Logrieco A.F."/>
            <person name="MacCabe A."/>
            <person name="Maekelae M.R."/>
            <person name="Malavazi I."/>
            <person name="Melin P."/>
            <person name="Meyer V."/>
            <person name="Mielnichuk N."/>
            <person name="Miskei M."/>
            <person name="Molnar A.P."/>
            <person name="Mule G."/>
            <person name="Ngan C.Y."/>
            <person name="Orejas M."/>
            <person name="Orosz E."/>
            <person name="Ouedraogo J.P."/>
            <person name="Overkamp K.M."/>
            <person name="Park H.-S."/>
            <person name="Perrone G."/>
            <person name="Piumi F."/>
            <person name="Punt P.J."/>
            <person name="Ram A.F."/>
            <person name="Ramon A."/>
            <person name="Rauscher S."/>
            <person name="Record E."/>
            <person name="Riano-Pachon D.M."/>
            <person name="Robert V."/>
            <person name="Roehrig J."/>
            <person name="Ruller R."/>
            <person name="Salamov A."/>
            <person name="Salih N.S."/>
            <person name="Samson R.A."/>
            <person name="Sandor E."/>
            <person name="Sanguinetti M."/>
            <person name="Schuetze T."/>
            <person name="Sepcic K."/>
            <person name="Shelest E."/>
            <person name="Sherlock G."/>
            <person name="Sophianopoulou V."/>
            <person name="Squina F.M."/>
            <person name="Sun H."/>
            <person name="Susca A."/>
            <person name="Todd R.B."/>
            <person name="Tsang A."/>
            <person name="Unkles S.E."/>
            <person name="van de Wiele N."/>
            <person name="van Rossen-Uffink D."/>
            <person name="Oliveira J.V."/>
            <person name="Vesth T.C."/>
            <person name="Visser J."/>
            <person name="Yu J.-H."/>
            <person name="Zhou M."/>
            <person name="Andersen M.R."/>
            <person name="Archer D.B."/>
            <person name="Baker S.E."/>
            <person name="Benoit I."/>
            <person name="Brakhage A.A."/>
            <person name="Braus G.H."/>
            <person name="Fischer R."/>
            <person name="Frisvad J.C."/>
            <person name="Goldman G.H."/>
            <person name="Houbraken J."/>
            <person name="Oakley B."/>
            <person name="Pocsi I."/>
            <person name="Scazzocchio C."/>
            <person name="Seiboth B."/>
            <person name="vanKuyk P.A."/>
            <person name="Wortman J."/>
            <person name="Dyer P.S."/>
            <person name="Grigoriev I.V."/>
        </authorList>
    </citation>
    <scope>NUCLEOTIDE SEQUENCE [LARGE SCALE GENOMIC DNA]</scope>
    <source>
        <strain evidence="4">CBS 593.65</strain>
    </source>
</reference>
<dbReference type="Gene3D" id="3.40.50.1460">
    <property type="match status" value="1"/>
</dbReference>
<feature type="domain" description="Peptidase C14 caspase" evidence="2">
    <location>
        <begin position="81"/>
        <end position="227"/>
    </location>
</feature>
<dbReference type="AlphaFoldDB" id="A0A1L9T4C0"/>
<dbReference type="GO" id="GO:0004197">
    <property type="term" value="F:cysteine-type endopeptidase activity"/>
    <property type="evidence" value="ECO:0007669"/>
    <property type="project" value="InterPro"/>
</dbReference>
<evidence type="ECO:0000259" key="2">
    <source>
        <dbReference type="Pfam" id="PF00656"/>
    </source>
</evidence>
<accession>A0A1L9T4C0</accession>
<dbReference type="OrthoDB" id="4760831at2759"/>